<evidence type="ECO:0000259" key="6">
    <source>
        <dbReference type="PROSITE" id="PS51007"/>
    </source>
</evidence>
<name>A0A517MUA2_9BACT</name>
<dbReference type="AlphaFoldDB" id="A0A517MUA2"/>
<dbReference type="SUPFAM" id="SSF46626">
    <property type="entry name" value="Cytochrome c"/>
    <property type="match status" value="1"/>
</dbReference>
<dbReference type="Gene3D" id="1.10.760.10">
    <property type="entry name" value="Cytochrome c-like domain"/>
    <property type="match status" value="1"/>
</dbReference>
<evidence type="ECO:0000313" key="8">
    <source>
        <dbReference type="Proteomes" id="UP000319852"/>
    </source>
</evidence>
<dbReference type="SUPFAM" id="SSF50952">
    <property type="entry name" value="Soluble quinoprotein glucose dehydrogenase"/>
    <property type="match status" value="1"/>
</dbReference>
<gene>
    <name evidence="7" type="ORF">HG15A2_17430</name>
</gene>
<feature type="domain" description="Cytochrome c" evidence="6">
    <location>
        <begin position="893"/>
        <end position="1025"/>
    </location>
</feature>
<dbReference type="NCBIfam" id="TIGR02604">
    <property type="entry name" value="Piru_Ver_Nterm"/>
    <property type="match status" value="1"/>
</dbReference>
<dbReference type="PROSITE" id="PS51007">
    <property type="entry name" value="CYTC"/>
    <property type="match status" value="1"/>
</dbReference>
<dbReference type="Gene3D" id="2.120.10.30">
    <property type="entry name" value="TolB, C-terminal domain"/>
    <property type="match status" value="1"/>
</dbReference>
<dbReference type="SUPFAM" id="SSF48371">
    <property type="entry name" value="ARM repeat"/>
    <property type="match status" value="1"/>
</dbReference>
<dbReference type="PANTHER" id="PTHR33546:SF1">
    <property type="entry name" value="LARGE, MULTIFUNCTIONAL SECRETED PROTEIN"/>
    <property type="match status" value="1"/>
</dbReference>
<dbReference type="PANTHER" id="PTHR33546">
    <property type="entry name" value="LARGE, MULTIFUNCTIONAL SECRETED PROTEIN-RELATED"/>
    <property type="match status" value="1"/>
</dbReference>
<dbReference type="InterPro" id="IPR009056">
    <property type="entry name" value="Cyt_c-like_dom"/>
</dbReference>
<dbReference type="OrthoDB" id="225269at2"/>
<accession>A0A517MUA2</accession>
<dbReference type="InterPro" id="IPR013428">
    <property type="entry name" value="Membrane-bound_put_N"/>
</dbReference>
<protein>
    <submittedName>
        <fullName evidence="7">Cytochrome c</fullName>
    </submittedName>
</protein>
<evidence type="ECO:0000256" key="2">
    <source>
        <dbReference type="ARBA" id="ARBA00022723"/>
    </source>
</evidence>
<dbReference type="InterPro" id="IPR011041">
    <property type="entry name" value="Quinoprot_gluc/sorb_DH_b-prop"/>
</dbReference>
<dbReference type="InterPro" id="IPR055557">
    <property type="entry name" value="DUF7133"/>
</dbReference>
<keyword evidence="1 4" id="KW-0349">Heme</keyword>
<evidence type="ECO:0000256" key="3">
    <source>
        <dbReference type="ARBA" id="ARBA00023004"/>
    </source>
</evidence>
<dbReference type="InterPro" id="IPR011042">
    <property type="entry name" value="6-blade_b-propeller_TolB-like"/>
</dbReference>
<evidence type="ECO:0000256" key="4">
    <source>
        <dbReference type="PROSITE-ProRule" id="PRU00433"/>
    </source>
</evidence>
<dbReference type="GO" id="GO:0009055">
    <property type="term" value="F:electron transfer activity"/>
    <property type="evidence" value="ECO:0007669"/>
    <property type="project" value="InterPro"/>
</dbReference>
<evidence type="ECO:0000256" key="1">
    <source>
        <dbReference type="ARBA" id="ARBA00022617"/>
    </source>
</evidence>
<sequence precursor="true">MKFGMRLIAFLLLASTVMADDLPKGVENSQNPNDVSLSPQDSLSRITVPEGFHVTLFAGEPDIRRPIAFDFDDRGRLWVVENYSHPHWKEENATDRVIILEDTDHDGEFDKRKVFWDQGRYLTGIALGHGGVWLANTPELLFIPDRDKDDIPDGDPVVMLDGFQISTNNVLNNFHWGPDGWLYGAIGLSTQSLVGEPNTPKEQRTPITRGIWRFHPISHRFEKVAEGMVNPWGADFNEFGDLFTANTVIAHLWHIVPGMYCERRAAERDNPFAYSRIQSVTNHLHWGGGTWQSSRNLSSHKIKKQANSATVEAAAVVNHDHDEGYHSHSVSGGGHAHCGAMIYLGDNWPEKYHGTFFTNNLHGNRVNNDRLIPKRSTYVGEHDDDFLFGNDPWFRGMSIKYGPDGGVYVSDWHDYGECHDSDGSHRTTGRIYKVTYGDPQRKTINLQKKSNLELAELVSHPNEWFVRRARRILHERHIRGVDVADARDQLISVVQSDADELHRLRALWALHPLDQQQLCEVLLRKGDDSEHIRRWALRLVTDRSNCDTSFSDGVTRNWIPSHYLEQLSSSADSDPSAKVRLELASALQRLDPAHRLDLASRLLNHAEDATDPYLPLMIWYGLEPAVEKHLAEALKVALDSRIPLVRKYIARRIADIQPPPLEDIVRATLSTDDEQIAADLLKGMNESLASRGSQQEPKSWKKLYAQLTKADSDELRSVGVQLAVLFGDQDVISNMRQVVIDKSGNVAERCSAFRSLLKIDNGLSIDLLHDLVKTDSDLRKYALEALLANSDRTTAQILLQQFSTLSAEEKRSAVAVLVTRRQFAAALLRAISNGVVSRSDVSAFALQQLRNFSDSDIQQRVVGIWADDDTSVLKADEIIRLKEVMSADYLRSGDVAAGRTLFDRTCSKCHTLFGEGGTIAPDLTGSGRKSADYVIRNLIDPSEEIDATYRQTIVVTVDGRLFSGFIVQQDDHRITVRTQDTTVKLDMKDVDEVFTSNVSMMPDGMLNTLTDEQFRDLLAYLASEEQVAPQVVNPTR</sequence>
<dbReference type="GO" id="GO:0046872">
    <property type="term" value="F:metal ion binding"/>
    <property type="evidence" value="ECO:0007669"/>
    <property type="project" value="UniProtKB-KW"/>
</dbReference>
<dbReference type="InterPro" id="IPR036909">
    <property type="entry name" value="Cyt_c-like_dom_sf"/>
</dbReference>
<keyword evidence="3 4" id="KW-0408">Iron</keyword>
<feature type="signal peptide" evidence="5">
    <location>
        <begin position="1"/>
        <end position="19"/>
    </location>
</feature>
<proteinExistence type="predicted"/>
<dbReference type="GO" id="GO:0020037">
    <property type="term" value="F:heme binding"/>
    <property type="evidence" value="ECO:0007669"/>
    <property type="project" value="InterPro"/>
</dbReference>
<dbReference type="InterPro" id="IPR011989">
    <property type="entry name" value="ARM-like"/>
</dbReference>
<dbReference type="Proteomes" id="UP000319852">
    <property type="component" value="Chromosome"/>
</dbReference>
<dbReference type="Gene3D" id="1.25.10.10">
    <property type="entry name" value="Leucine-rich Repeat Variant"/>
    <property type="match status" value="1"/>
</dbReference>
<dbReference type="EMBL" id="CP036263">
    <property type="protein sequence ID" value="QDS98463.1"/>
    <property type="molecule type" value="Genomic_DNA"/>
</dbReference>
<evidence type="ECO:0000313" key="7">
    <source>
        <dbReference type="EMBL" id="QDS98463.1"/>
    </source>
</evidence>
<keyword evidence="5" id="KW-0732">Signal</keyword>
<dbReference type="Pfam" id="PF23500">
    <property type="entry name" value="DUF7133"/>
    <property type="match status" value="1"/>
</dbReference>
<keyword evidence="2 4" id="KW-0479">Metal-binding</keyword>
<keyword evidence="8" id="KW-1185">Reference proteome</keyword>
<organism evidence="7 8">
    <name type="scientific">Adhaeretor mobilis</name>
    <dbReference type="NCBI Taxonomy" id="1930276"/>
    <lineage>
        <taxon>Bacteria</taxon>
        <taxon>Pseudomonadati</taxon>
        <taxon>Planctomycetota</taxon>
        <taxon>Planctomycetia</taxon>
        <taxon>Pirellulales</taxon>
        <taxon>Lacipirellulaceae</taxon>
        <taxon>Adhaeretor</taxon>
    </lineage>
</organism>
<dbReference type="InterPro" id="IPR013427">
    <property type="entry name" value="Haem-bd_dom_put"/>
</dbReference>
<dbReference type="NCBIfam" id="TIGR02603">
    <property type="entry name" value="CxxCH_TIGR02603"/>
    <property type="match status" value="1"/>
</dbReference>
<dbReference type="KEGG" id="amob:HG15A2_17430"/>
<dbReference type="Pfam" id="PF00034">
    <property type="entry name" value="Cytochrom_C"/>
    <property type="match status" value="1"/>
</dbReference>
<dbReference type="RefSeq" id="WP_145059634.1">
    <property type="nucleotide sequence ID" value="NZ_CP036263.1"/>
</dbReference>
<feature type="chain" id="PRO_5021766367" evidence="5">
    <location>
        <begin position="20"/>
        <end position="1036"/>
    </location>
</feature>
<evidence type="ECO:0000256" key="5">
    <source>
        <dbReference type="SAM" id="SignalP"/>
    </source>
</evidence>
<reference evidence="7 8" key="1">
    <citation type="submission" date="2019-02" db="EMBL/GenBank/DDBJ databases">
        <title>Deep-cultivation of Planctomycetes and their phenomic and genomic characterization uncovers novel biology.</title>
        <authorList>
            <person name="Wiegand S."/>
            <person name="Jogler M."/>
            <person name="Boedeker C."/>
            <person name="Pinto D."/>
            <person name="Vollmers J."/>
            <person name="Rivas-Marin E."/>
            <person name="Kohn T."/>
            <person name="Peeters S.H."/>
            <person name="Heuer A."/>
            <person name="Rast P."/>
            <person name="Oberbeckmann S."/>
            <person name="Bunk B."/>
            <person name="Jeske O."/>
            <person name="Meyerdierks A."/>
            <person name="Storesund J.E."/>
            <person name="Kallscheuer N."/>
            <person name="Luecker S."/>
            <person name="Lage O.M."/>
            <person name="Pohl T."/>
            <person name="Merkel B.J."/>
            <person name="Hornburger P."/>
            <person name="Mueller R.-W."/>
            <person name="Bruemmer F."/>
            <person name="Labrenz M."/>
            <person name="Spormann A.M."/>
            <person name="Op den Camp H."/>
            <person name="Overmann J."/>
            <person name="Amann R."/>
            <person name="Jetten M.S.M."/>
            <person name="Mascher T."/>
            <person name="Medema M.H."/>
            <person name="Devos D.P."/>
            <person name="Kaster A.-K."/>
            <person name="Ovreas L."/>
            <person name="Rohde M."/>
            <person name="Galperin M.Y."/>
            <person name="Jogler C."/>
        </authorList>
    </citation>
    <scope>NUCLEOTIDE SEQUENCE [LARGE SCALE GENOMIC DNA]</scope>
    <source>
        <strain evidence="7 8">HG15A2</strain>
    </source>
</reference>
<dbReference type="InterPro" id="IPR016024">
    <property type="entry name" value="ARM-type_fold"/>
</dbReference>